<dbReference type="InterPro" id="IPR011051">
    <property type="entry name" value="RmlC_Cupin_sf"/>
</dbReference>
<dbReference type="EMBL" id="JAUSQU010000001">
    <property type="protein sequence ID" value="MDP9845797.1"/>
    <property type="molecule type" value="Genomic_DNA"/>
</dbReference>
<dbReference type="Proteomes" id="UP001225356">
    <property type="component" value="Unassembled WGS sequence"/>
</dbReference>
<comment type="similarity">
    <text evidence="2 6">Belongs to the KduI family.</text>
</comment>
<dbReference type="SUPFAM" id="SSF51182">
    <property type="entry name" value="RmlC-like cupins"/>
    <property type="match status" value="1"/>
</dbReference>
<keyword evidence="5 6" id="KW-0413">Isomerase</keyword>
<feature type="binding site" evidence="6">
    <location>
        <position position="188"/>
    </location>
    <ligand>
        <name>Zn(2+)</name>
        <dbReference type="ChEBI" id="CHEBI:29105"/>
    </ligand>
</feature>
<dbReference type="CDD" id="cd20294">
    <property type="entry name" value="cupin_KduI_N"/>
    <property type="match status" value="1"/>
</dbReference>
<dbReference type="PIRSF" id="PIRSF006625">
    <property type="entry name" value="KduI"/>
    <property type="match status" value="1"/>
</dbReference>
<evidence type="ECO:0000256" key="1">
    <source>
        <dbReference type="ARBA" id="ARBA00000552"/>
    </source>
</evidence>
<keyword evidence="3 6" id="KW-0479">Metal-binding</keyword>
<dbReference type="EC" id="5.3.1.17" evidence="6"/>
<evidence type="ECO:0000256" key="2">
    <source>
        <dbReference type="ARBA" id="ARBA00008086"/>
    </source>
</evidence>
<dbReference type="InterPro" id="IPR014710">
    <property type="entry name" value="RmlC-like_jellyroll"/>
</dbReference>
<keyword evidence="4 6" id="KW-0862">Zinc</keyword>
<comment type="function">
    <text evidence="6">Catalyzes the isomerization of 5-dehydro-4-deoxy-D-glucuronate to 3-deoxy-D-glycero-2,5-hexodiulosonate.</text>
</comment>
<feature type="binding site" evidence="6">
    <location>
        <position position="190"/>
    </location>
    <ligand>
        <name>Zn(2+)</name>
        <dbReference type="ChEBI" id="CHEBI:29105"/>
    </ligand>
</feature>
<evidence type="ECO:0000313" key="7">
    <source>
        <dbReference type="EMBL" id="MDP9845797.1"/>
    </source>
</evidence>
<protein>
    <recommendedName>
        <fullName evidence="6">4-deoxy-L-threo-5-hexosulose-uronate ketol-isomerase</fullName>
        <ecNumber evidence="6">5.3.1.17</ecNumber>
    </recommendedName>
    <alternativeName>
        <fullName evidence="6">5-keto-4-deoxyuronate isomerase</fullName>
    </alternativeName>
    <alternativeName>
        <fullName evidence="6">DKI isomerase</fullName>
    </alternativeName>
</protein>
<evidence type="ECO:0000256" key="3">
    <source>
        <dbReference type="ARBA" id="ARBA00022723"/>
    </source>
</evidence>
<name>A0ABT9QGH9_9ACTN</name>
<dbReference type="NCBIfam" id="NF002091">
    <property type="entry name" value="PRK00924.1"/>
    <property type="match status" value="1"/>
</dbReference>
<evidence type="ECO:0000313" key="8">
    <source>
        <dbReference type="Proteomes" id="UP001225356"/>
    </source>
</evidence>
<accession>A0ABT9QGH9</accession>
<feature type="binding site" evidence="6">
    <location>
        <position position="195"/>
    </location>
    <ligand>
        <name>Zn(2+)</name>
        <dbReference type="ChEBI" id="CHEBI:29105"/>
    </ligand>
</feature>
<keyword evidence="8" id="KW-1185">Reference proteome</keyword>
<comment type="pathway">
    <text evidence="6">Glycan metabolism; pectin degradation; 2-dehydro-3-deoxy-D-gluconate from pectin: step 4/5.</text>
</comment>
<dbReference type="InterPro" id="IPR027449">
    <property type="entry name" value="KduI_N"/>
</dbReference>
<dbReference type="Pfam" id="PF04962">
    <property type="entry name" value="KduI"/>
    <property type="match status" value="1"/>
</dbReference>
<evidence type="ECO:0000256" key="4">
    <source>
        <dbReference type="ARBA" id="ARBA00022833"/>
    </source>
</evidence>
<evidence type="ECO:0000256" key="6">
    <source>
        <dbReference type="HAMAP-Rule" id="MF_00687"/>
    </source>
</evidence>
<proteinExistence type="inferred from homology"/>
<dbReference type="PANTHER" id="PTHR38461:SF1">
    <property type="entry name" value="4-DEOXY-L-THREO-5-HEXOSULOSE-URONATE KETOL-ISOMERASE"/>
    <property type="match status" value="1"/>
</dbReference>
<dbReference type="HAMAP" id="MF_00687">
    <property type="entry name" value="KduI"/>
    <property type="match status" value="1"/>
</dbReference>
<dbReference type="GO" id="GO:0008697">
    <property type="term" value="F:4-deoxy-L-threo-5-hexosulose-uronate ketol-isomerase activity"/>
    <property type="evidence" value="ECO:0007669"/>
    <property type="project" value="UniProtKB-EC"/>
</dbReference>
<gene>
    <name evidence="6" type="primary">kduI</name>
    <name evidence="7" type="ORF">J2853_005008</name>
</gene>
<dbReference type="Gene3D" id="2.60.120.520">
    <property type="entry name" value="pectin degrading enzyme 5-keto 4- deoxyuronate isomerase, domain 1"/>
    <property type="match status" value="1"/>
</dbReference>
<dbReference type="PANTHER" id="PTHR38461">
    <property type="entry name" value="4-DEOXY-L-THREO-5-HEXOSULOSE-URONATE KETOL-ISOMERASE"/>
    <property type="match status" value="1"/>
</dbReference>
<feature type="binding site" evidence="6">
    <location>
        <position position="237"/>
    </location>
    <ligand>
        <name>Zn(2+)</name>
        <dbReference type="ChEBI" id="CHEBI:29105"/>
    </ligand>
</feature>
<comment type="catalytic activity">
    <reaction evidence="1 6">
        <text>5-dehydro-4-deoxy-D-glucuronate = 3-deoxy-D-glycero-2,5-hexodiulosonate</text>
        <dbReference type="Rhea" id="RHEA:23896"/>
        <dbReference type="ChEBI" id="CHEBI:17117"/>
        <dbReference type="ChEBI" id="CHEBI:29071"/>
        <dbReference type="EC" id="5.3.1.17"/>
    </reaction>
</comment>
<dbReference type="RefSeq" id="WP_307561730.1">
    <property type="nucleotide sequence ID" value="NZ_JAUSQU010000001.1"/>
</dbReference>
<dbReference type="CDD" id="cd20491">
    <property type="entry name" value="cupin_KduI_C"/>
    <property type="match status" value="1"/>
</dbReference>
<comment type="caution">
    <text evidence="7">The sequence shown here is derived from an EMBL/GenBank/DDBJ whole genome shotgun (WGS) entry which is preliminary data.</text>
</comment>
<dbReference type="InterPro" id="IPR007045">
    <property type="entry name" value="KduI"/>
</dbReference>
<evidence type="ECO:0000256" key="5">
    <source>
        <dbReference type="ARBA" id="ARBA00023235"/>
    </source>
</evidence>
<reference evidence="7 8" key="1">
    <citation type="submission" date="2023-07" db="EMBL/GenBank/DDBJ databases">
        <title>Sequencing the genomes of 1000 actinobacteria strains.</title>
        <authorList>
            <person name="Klenk H.-P."/>
        </authorList>
    </citation>
    <scope>NUCLEOTIDE SEQUENCE [LARGE SCALE GENOMIC DNA]</scope>
    <source>
        <strain evidence="7 8">DSM 46740</strain>
    </source>
</reference>
<dbReference type="InterPro" id="IPR021120">
    <property type="entry name" value="KduI/IolB_isomerase"/>
</dbReference>
<organism evidence="7 8">
    <name type="scientific">Streptosporangium lutulentum</name>
    <dbReference type="NCBI Taxonomy" id="1461250"/>
    <lineage>
        <taxon>Bacteria</taxon>
        <taxon>Bacillati</taxon>
        <taxon>Actinomycetota</taxon>
        <taxon>Actinomycetes</taxon>
        <taxon>Streptosporangiales</taxon>
        <taxon>Streptosporangiaceae</taxon>
        <taxon>Streptosporangium</taxon>
    </lineage>
</organism>
<dbReference type="Gene3D" id="2.60.120.10">
    <property type="entry name" value="Jelly Rolls"/>
    <property type="match status" value="1"/>
</dbReference>
<sequence>MEVRHATAPDQIPGATTEWLRGRFLAEQLFVSGEVRLLYSHEDRIVVGGALPENGPLTLHCPDPLRSAYFLERRELGMVNVGGAGVVTVDGTPYRLEHRECLYVGRGAREVVFEDGAFYLVSTPAHADRPTAKAGLEDAEPVRLGGQEGSNDRTIYKYIHAKGIQSCQLVLGVTVLEPGSMWNTMPCHTHERRTEVYLYFDLPAEHRVIHLMGRPDETRNLVVADRQAVVSPPWSVHCGFGTSNYSFVWAMGGENQAFEDMEQVAIGEMR</sequence>
<comment type="cofactor">
    <cofactor evidence="6">
        <name>Zn(2+)</name>
        <dbReference type="ChEBI" id="CHEBI:29105"/>
    </cofactor>
    <text evidence="6">Binds 1 zinc ion per subunit.</text>
</comment>